<sequence>MRHSRQEGAPPRPVLSLEPRSCRRGPFCRCPHATLGKGWGRGTLHDMAAGRSPSFETSVNWTRTTSQTLGESRERLWPGSLQGVGSGGGERPQPFLVPPTSLAFLVVSRGQWRGVREAPPDGLFCDSSYKAPRA</sequence>
<dbReference type="Proteomes" id="UP000001595">
    <property type="component" value="Chromosome 4"/>
</dbReference>
<reference evidence="1 2" key="1">
    <citation type="submission" date="2008-02" db="EMBL/GenBank/DDBJ databases">
        <title>A 6x draft sequence assembly of the Pongo pygmaeus abelii genome.</title>
        <authorList>
            <person name="Wilson R.K."/>
            <person name="Mardis E."/>
        </authorList>
    </citation>
    <scope>NUCLEOTIDE SEQUENCE [LARGE SCALE GENOMIC DNA]</scope>
</reference>
<name>A0A8I5TBZ4_PONAB</name>
<protein>
    <submittedName>
        <fullName evidence="1">Uncharacterized protein</fullName>
    </submittedName>
</protein>
<evidence type="ECO:0000313" key="1">
    <source>
        <dbReference type="Ensembl" id="ENSPPYP00000032657.1"/>
    </source>
</evidence>
<proteinExistence type="predicted"/>
<keyword evidence="2" id="KW-1185">Reference proteome</keyword>
<dbReference type="AlphaFoldDB" id="A0A8I5TBZ4"/>
<evidence type="ECO:0000313" key="2">
    <source>
        <dbReference type="Proteomes" id="UP000001595"/>
    </source>
</evidence>
<accession>A0A8I5TBZ4</accession>
<reference evidence="1" key="3">
    <citation type="submission" date="2025-09" db="UniProtKB">
        <authorList>
            <consortium name="Ensembl"/>
        </authorList>
    </citation>
    <scope>IDENTIFICATION</scope>
</reference>
<reference evidence="1" key="2">
    <citation type="submission" date="2025-08" db="UniProtKB">
        <authorList>
            <consortium name="Ensembl"/>
        </authorList>
    </citation>
    <scope>IDENTIFICATION</scope>
</reference>
<dbReference type="Ensembl" id="ENSPPYT00000038391.1">
    <property type="protein sequence ID" value="ENSPPYP00000032657.1"/>
    <property type="gene ID" value="ENSPPYG00000036333.1"/>
</dbReference>
<organism evidence="1 2">
    <name type="scientific">Pongo abelii</name>
    <name type="common">Sumatran orangutan</name>
    <name type="synonym">Pongo pygmaeus abelii</name>
    <dbReference type="NCBI Taxonomy" id="9601"/>
    <lineage>
        <taxon>Eukaryota</taxon>
        <taxon>Metazoa</taxon>
        <taxon>Chordata</taxon>
        <taxon>Craniata</taxon>
        <taxon>Vertebrata</taxon>
        <taxon>Euteleostomi</taxon>
        <taxon>Mammalia</taxon>
        <taxon>Eutheria</taxon>
        <taxon>Euarchontoglires</taxon>
        <taxon>Primates</taxon>
        <taxon>Haplorrhini</taxon>
        <taxon>Catarrhini</taxon>
        <taxon>Hominidae</taxon>
        <taxon>Pongo</taxon>
    </lineage>
</organism>